<feature type="transmembrane region" description="Helical" evidence="5">
    <location>
        <begin position="105"/>
        <end position="121"/>
    </location>
</feature>
<evidence type="ECO:0000256" key="3">
    <source>
        <dbReference type="ARBA" id="ARBA00022989"/>
    </source>
</evidence>
<keyword evidence="3 5" id="KW-1133">Transmembrane helix</keyword>
<feature type="transmembrane region" description="Helical" evidence="5">
    <location>
        <begin position="247"/>
        <end position="268"/>
    </location>
</feature>
<keyword evidence="2 5" id="KW-0812">Transmembrane</keyword>
<evidence type="ECO:0000313" key="7">
    <source>
        <dbReference type="EMBL" id="KQL54042.1"/>
    </source>
</evidence>
<evidence type="ECO:0000256" key="5">
    <source>
        <dbReference type="SAM" id="Phobius"/>
    </source>
</evidence>
<feature type="transmembrane region" description="Helical" evidence="5">
    <location>
        <begin position="200"/>
        <end position="227"/>
    </location>
</feature>
<keyword evidence="4 5" id="KW-0472">Membrane</keyword>
<dbReference type="InterPro" id="IPR007016">
    <property type="entry name" value="O-antigen_ligase-rel_domated"/>
</dbReference>
<dbReference type="RefSeq" id="WP_055739790.1">
    <property type="nucleotide sequence ID" value="NZ_JAAIWL010000056.1"/>
</dbReference>
<dbReference type="AlphaFoldDB" id="A0A0Q3WX06"/>
<comment type="caution">
    <text evidence="7">The sequence shown here is derived from an EMBL/GenBank/DDBJ whole genome shotgun (WGS) entry which is preliminary data.</text>
</comment>
<comment type="subcellular location">
    <subcellularLocation>
        <location evidence="1">Membrane</location>
        <topology evidence="1">Multi-pass membrane protein</topology>
    </subcellularLocation>
</comment>
<dbReference type="Pfam" id="PF04932">
    <property type="entry name" value="Wzy_C"/>
    <property type="match status" value="1"/>
</dbReference>
<dbReference type="PANTHER" id="PTHR37422:SF13">
    <property type="entry name" value="LIPOPOLYSACCHARIDE BIOSYNTHESIS PROTEIN PA4999-RELATED"/>
    <property type="match status" value="1"/>
</dbReference>
<evidence type="ECO:0000313" key="8">
    <source>
        <dbReference type="Proteomes" id="UP000051888"/>
    </source>
</evidence>
<proteinExistence type="predicted"/>
<evidence type="ECO:0000256" key="4">
    <source>
        <dbReference type="ARBA" id="ARBA00023136"/>
    </source>
</evidence>
<accession>A0A0Q3WX06</accession>
<feature type="transmembrane region" description="Helical" evidence="5">
    <location>
        <begin position="15"/>
        <end position="32"/>
    </location>
</feature>
<feature type="transmembrane region" description="Helical" evidence="5">
    <location>
        <begin position="167"/>
        <end position="188"/>
    </location>
</feature>
<dbReference type="PATRIC" id="fig|157838.3.peg.2507"/>
<dbReference type="InterPro" id="IPR051533">
    <property type="entry name" value="WaaL-like"/>
</dbReference>
<feature type="transmembrane region" description="Helical" evidence="5">
    <location>
        <begin position="39"/>
        <end position="59"/>
    </location>
</feature>
<protein>
    <recommendedName>
        <fullName evidence="6">O-antigen ligase-related domain-containing protein</fullName>
    </recommendedName>
</protein>
<dbReference type="EMBL" id="LJJC01000004">
    <property type="protein sequence ID" value="KQL54042.1"/>
    <property type="molecule type" value="Genomic_DNA"/>
</dbReference>
<name>A0A0Q3WX06_9BACI</name>
<feature type="transmembrane region" description="Helical" evidence="5">
    <location>
        <begin position="71"/>
        <end position="93"/>
    </location>
</feature>
<keyword evidence="8" id="KW-1185">Reference proteome</keyword>
<dbReference type="STRING" id="157838.AN964_11395"/>
<feature type="domain" description="O-antigen ligase-related" evidence="6">
    <location>
        <begin position="201"/>
        <end position="357"/>
    </location>
</feature>
<dbReference type="OrthoDB" id="5143502at2"/>
<evidence type="ECO:0000259" key="6">
    <source>
        <dbReference type="Pfam" id="PF04932"/>
    </source>
</evidence>
<dbReference type="GO" id="GO:0016020">
    <property type="term" value="C:membrane"/>
    <property type="evidence" value="ECO:0007669"/>
    <property type="project" value="UniProtKB-SubCell"/>
</dbReference>
<organism evidence="7 8">
    <name type="scientific">Heyndrickxia shackletonii</name>
    <dbReference type="NCBI Taxonomy" id="157838"/>
    <lineage>
        <taxon>Bacteria</taxon>
        <taxon>Bacillati</taxon>
        <taxon>Bacillota</taxon>
        <taxon>Bacilli</taxon>
        <taxon>Bacillales</taxon>
        <taxon>Bacillaceae</taxon>
        <taxon>Heyndrickxia</taxon>
    </lineage>
</organism>
<gene>
    <name evidence="7" type="ORF">AN964_11395</name>
</gene>
<evidence type="ECO:0000256" key="2">
    <source>
        <dbReference type="ARBA" id="ARBA00022692"/>
    </source>
</evidence>
<feature type="transmembrane region" description="Helical" evidence="5">
    <location>
        <begin position="348"/>
        <end position="365"/>
    </location>
</feature>
<evidence type="ECO:0000256" key="1">
    <source>
        <dbReference type="ARBA" id="ARBA00004141"/>
    </source>
</evidence>
<dbReference type="Proteomes" id="UP000051888">
    <property type="component" value="Unassembled WGS sequence"/>
</dbReference>
<sequence>MVFVKVNHLYNPNNQLNNLFFTSSLIIMAILLHQSQVLFGINISFSDIFCFVLFFIMMIKKEVIIPVVPTIFFLIVSMIVLSSAVFFIPAVVMYNPSVMSIANDYIKLIAIFIYFITGYNLTHKNLVKTTIKWYSVSGMVIGGLGAIFTVLNIRLFSNLLYFDDTRYRGFMIDPNYFSVLQITSFVYFSRSELKMRYKAVAFFILLFSVLISGSKTGIMTLIGYLALRMSEYILLKRKRGLVIAGQLIVVGCLLVFIPVLSTSLGYIFNYLSTIVPSFSRVQLLFTDFSGALSENGSGRTVTWEVAIQLIKLSPLIGIGIGTYSSVANELFYENHISHNTFLQLSSEWGIPLAFFFFIYVLILIIKATTSKKTNKNTNSMLRDIIVILLLGSLAISLNNARILWLILGALVSSLNPNNSVNDAGEKDVQEILSFYQKKKGYNA</sequence>
<feature type="transmembrane region" description="Helical" evidence="5">
    <location>
        <begin position="385"/>
        <end position="407"/>
    </location>
</feature>
<dbReference type="PANTHER" id="PTHR37422">
    <property type="entry name" value="TEICHURONIC ACID BIOSYNTHESIS PROTEIN TUAE"/>
    <property type="match status" value="1"/>
</dbReference>
<feature type="transmembrane region" description="Helical" evidence="5">
    <location>
        <begin position="133"/>
        <end position="155"/>
    </location>
</feature>
<reference evidence="7 8" key="1">
    <citation type="submission" date="2015-09" db="EMBL/GenBank/DDBJ databases">
        <title>Genome sequencing project for genomic taxonomy and phylogenomics of Bacillus-like bacteria.</title>
        <authorList>
            <person name="Liu B."/>
            <person name="Wang J."/>
            <person name="Zhu Y."/>
            <person name="Liu G."/>
            <person name="Chen Q."/>
            <person name="Chen Z."/>
            <person name="Lan J."/>
            <person name="Che J."/>
            <person name="Ge C."/>
            <person name="Shi H."/>
            <person name="Pan Z."/>
            <person name="Liu X."/>
        </authorList>
    </citation>
    <scope>NUCLEOTIDE SEQUENCE [LARGE SCALE GENOMIC DNA]</scope>
    <source>
        <strain evidence="7 8">LMG 18435</strain>
    </source>
</reference>